<gene>
    <name evidence="2" type="ORF">ACFQSB_29250</name>
</gene>
<proteinExistence type="predicted"/>
<dbReference type="EMBL" id="JBHTCG010000025">
    <property type="protein sequence ID" value="MFC7386328.1"/>
    <property type="molecule type" value="Genomic_DNA"/>
</dbReference>
<dbReference type="Gene3D" id="1.10.260.40">
    <property type="entry name" value="lambda repressor-like DNA-binding domains"/>
    <property type="match status" value="1"/>
</dbReference>
<dbReference type="InterPro" id="IPR010982">
    <property type="entry name" value="Lambda_DNA-bd_dom_sf"/>
</dbReference>
<dbReference type="SMART" id="SM00530">
    <property type="entry name" value="HTH_XRE"/>
    <property type="match status" value="1"/>
</dbReference>
<sequence length="271" mass="30480">MAGELRVLRERAGLTGDQVAEVVGWSASKLSRMETARVGARAKDLLMLFDLYQVPESRREALLTLARTDHRRGWWDMYDSIPTEYANYISLEVAASEIKRYDLLLIHGLLQSEAYARAVIRSGLMSLAPAQEVDRRVEIRLTRQETLRRPDPLKLWVVMDEAALRRVVGGSEVMREQCKHLVEQGERPNVTIQVLPNRAGAHPGVVGAFSIMEFPGKHDPAVVYVETMASSLYIEDDTDVHRYGLVFDQLRAMALGPDESLEMIGHIAGQL</sequence>
<accession>A0ABW2PAW4</accession>
<dbReference type="PROSITE" id="PS50943">
    <property type="entry name" value="HTH_CROC1"/>
    <property type="match status" value="1"/>
</dbReference>
<comment type="caution">
    <text evidence="2">The sequence shown here is derived from an EMBL/GenBank/DDBJ whole genome shotgun (WGS) entry which is preliminary data.</text>
</comment>
<dbReference type="SUPFAM" id="SSF47413">
    <property type="entry name" value="lambda repressor-like DNA-binding domains"/>
    <property type="match status" value="1"/>
</dbReference>
<dbReference type="InterPro" id="IPR043917">
    <property type="entry name" value="DUF5753"/>
</dbReference>
<feature type="domain" description="HTH cro/C1-type" evidence="1">
    <location>
        <begin position="5"/>
        <end position="59"/>
    </location>
</feature>
<protein>
    <submittedName>
        <fullName evidence="2">Helix-turn-helix domain-containing protein</fullName>
    </submittedName>
</protein>
<evidence type="ECO:0000313" key="3">
    <source>
        <dbReference type="Proteomes" id="UP001596496"/>
    </source>
</evidence>
<dbReference type="InterPro" id="IPR001387">
    <property type="entry name" value="Cro/C1-type_HTH"/>
</dbReference>
<keyword evidence="3" id="KW-1185">Reference proteome</keyword>
<dbReference type="Proteomes" id="UP001596496">
    <property type="component" value="Unassembled WGS sequence"/>
</dbReference>
<evidence type="ECO:0000313" key="2">
    <source>
        <dbReference type="EMBL" id="MFC7386328.1"/>
    </source>
</evidence>
<organism evidence="2 3">
    <name type="scientific">Sphaerisporangium rhizosphaerae</name>
    <dbReference type="NCBI Taxonomy" id="2269375"/>
    <lineage>
        <taxon>Bacteria</taxon>
        <taxon>Bacillati</taxon>
        <taxon>Actinomycetota</taxon>
        <taxon>Actinomycetes</taxon>
        <taxon>Streptosporangiales</taxon>
        <taxon>Streptosporangiaceae</taxon>
        <taxon>Sphaerisporangium</taxon>
    </lineage>
</organism>
<evidence type="ECO:0000259" key="1">
    <source>
        <dbReference type="PROSITE" id="PS50943"/>
    </source>
</evidence>
<reference evidence="3" key="1">
    <citation type="journal article" date="2019" name="Int. J. Syst. Evol. Microbiol.">
        <title>The Global Catalogue of Microorganisms (GCM) 10K type strain sequencing project: providing services to taxonomists for standard genome sequencing and annotation.</title>
        <authorList>
            <consortium name="The Broad Institute Genomics Platform"/>
            <consortium name="The Broad Institute Genome Sequencing Center for Infectious Disease"/>
            <person name="Wu L."/>
            <person name="Ma J."/>
        </authorList>
    </citation>
    <scope>NUCLEOTIDE SEQUENCE [LARGE SCALE GENOMIC DNA]</scope>
    <source>
        <strain evidence="3">CECT 7649</strain>
    </source>
</reference>
<dbReference type="Pfam" id="PF13560">
    <property type="entry name" value="HTH_31"/>
    <property type="match status" value="1"/>
</dbReference>
<dbReference type="RefSeq" id="WP_380830100.1">
    <property type="nucleotide sequence ID" value="NZ_JBHTCG010000025.1"/>
</dbReference>
<dbReference type="CDD" id="cd00093">
    <property type="entry name" value="HTH_XRE"/>
    <property type="match status" value="1"/>
</dbReference>
<name>A0ABW2PAW4_9ACTN</name>
<dbReference type="Pfam" id="PF19054">
    <property type="entry name" value="DUF5753"/>
    <property type="match status" value="1"/>
</dbReference>